<dbReference type="HOGENOM" id="CLU_074798_0_0_0"/>
<dbReference type="Proteomes" id="UP000000517">
    <property type="component" value="Chromosome"/>
</dbReference>
<reference evidence="1 4" key="1">
    <citation type="submission" date="2009-10" db="EMBL/GenBank/DDBJ databases">
        <title>Complete sequence of Fibrobacter succinogenes subsp. succinogenes S85.</title>
        <authorList>
            <consortium name="US DOE Joint Genome Institute"/>
            <person name="Lucas S."/>
            <person name="Copeland A."/>
            <person name="Lapidus A."/>
            <person name="Glavina del Rio T."/>
            <person name="Tice H."/>
            <person name="Bruce D."/>
            <person name="Goodwin L."/>
            <person name="Pitluck S."/>
            <person name="Chertkov O."/>
            <person name="Detter J.C."/>
            <person name="Han C."/>
            <person name="Tapia R."/>
            <person name="Larimer F."/>
            <person name="Land M."/>
            <person name="Hauser L."/>
            <person name="Kyrpides N."/>
            <person name="Mikhailova N."/>
            <person name="Weimer P.J."/>
            <person name="Stevenson D.M."/>
            <person name="Boyum J."/>
            <person name="Brumm P.I."/>
            <person name="Mead D."/>
        </authorList>
    </citation>
    <scope>NUCLEOTIDE SEQUENCE [LARGE SCALE GENOMIC DNA]</scope>
    <source>
        <strain evidence="4">ATCC 19169 / S85</strain>
        <strain evidence="1">S85</strain>
    </source>
</reference>
<reference evidence="3" key="2">
    <citation type="submission" date="2010-08" db="EMBL/GenBank/DDBJ databases">
        <title>Complete sequence of Fibrobacter succinogenes subsp. succinogenes S85.</title>
        <authorList>
            <person name="Durkin A.S."/>
            <person name="Nelson K.E."/>
            <person name="Morrison M."/>
            <person name="Forsberg C.W."/>
            <person name="Wilson D.B."/>
            <person name="Russell J.B."/>
            <person name="Cann I.K.O."/>
            <person name="Mackie R.I."/>
            <person name="White B.A."/>
        </authorList>
    </citation>
    <scope>NUCLEOTIDE SEQUENCE [LARGE SCALE GENOMIC DNA]</scope>
    <source>
        <strain evidence="3">ATCC 19169 / S85</strain>
    </source>
</reference>
<dbReference type="KEGG" id="fsu:Fisuc_2782"/>
<dbReference type="InterPro" id="IPR014942">
    <property type="entry name" value="AbiEii"/>
</dbReference>
<dbReference type="Pfam" id="PF08843">
    <property type="entry name" value="AbiEii"/>
    <property type="match status" value="1"/>
</dbReference>
<keyword evidence="4" id="KW-1185">Reference proteome</keyword>
<evidence type="ECO:0000313" key="4">
    <source>
        <dbReference type="Proteomes" id="UP000001497"/>
    </source>
</evidence>
<reference evidence="2" key="3">
    <citation type="submission" date="2010-08" db="EMBL/GenBank/DDBJ databases">
        <authorList>
            <person name="Durkin A.S."/>
            <person name="Nelson K.E."/>
            <person name="Morrison M."/>
            <person name="Forsberg C.W."/>
            <person name="Wilson D.B."/>
            <person name="Russell J.B."/>
            <person name="Cann I.K.O."/>
            <person name="Mackie R.I."/>
            <person name="White B.A."/>
        </authorList>
    </citation>
    <scope>NUCLEOTIDE SEQUENCE</scope>
    <source>
        <strain evidence="2">S85</strain>
    </source>
</reference>
<evidence type="ECO:0000313" key="1">
    <source>
        <dbReference type="EMBL" id="ACX76365.1"/>
    </source>
</evidence>
<name>C9RNB3_FIBSS</name>
<dbReference type="Proteomes" id="UP000001497">
    <property type="component" value="Chromosome"/>
</dbReference>
<dbReference type="RefSeq" id="WP_014544900.1">
    <property type="nucleotide sequence ID" value="NC_013410.1"/>
</dbReference>
<dbReference type="Gene3D" id="3.10.450.620">
    <property type="entry name" value="JHP933, nucleotidyltransferase-like core domain"/>
    <property type="match status" value="1"/>
</dbReference>
<proteinExistence type="predicted"/>
<dbReference type="AlphaFoldDB" id="C9RNB3"/>
<evidence type="ECO:0000313" key="2">
    <source>
        <dbReference type="EMBL" id="ADL25478.1"/>
    </source>
</evidence>
<dbReference type="OrthoDB" id="9780929at2"/>
<organism evidence="2 3">
    <name type="scientific">Fibrobacter succinogenes (strain ATCC 19169 / S85)</name>
    <dbReference type="NCBI Taxonomy" id="59374"/>
    <lineage>
        <taxon>Bacteria</taxon>
        <taxon>Pseudomonadati</taxon>
        <taxon>Fibrobacterota</taxon>
        <taxon>Fibrobacteria</taxon>
        <taxon>Fibrobacterales</taxon>
        <taxon>Fibrobacteraceae</taxon>
        <taxon>Fibrobacter</taxon>
    </lineage>
</organism>
<gene>
    <name evidence="1" type="ordered locus">Fisuc_2782</name>
    <name evidence="2" type="ordered locus">FSU_0033</name>
</gene>
<protein>
    <submittedName>
        <fullName evidence="2">Conserved domain protein</fullName>
    </submittedName>
</protein>
<accession>C9RNB3</accession>
<dbReference type="EMBL" id="CP002158">
    <property type="protein sequence ID" value="ADL25478.1"/>
    <property type="molecule type" value="Genomic_DNA"/>
</dbReference>
<sequence length="287" mass="33033">MASVIESMLTKYNCKNISDYRNALKEIAQEVALCGLSRGGFFEKAAFYGGTALRIFYGLDRFSEDMDFSLIQVDEKFELPHYFDILEQELQAVGLEMIVESKIKSLDSQVQSAFLKGNTLKHLLKIMPTKHSPLPIPSNEILKIKFEVDTNPPELATFENKYRLLPSPFAVKLYDKPSLFAGKLHALLCRGWKNRVKGRDFYDFVWYVSQNTSVNLPHLQRRMEQTGHWNSTEILTTAKLKILLKERFHAVDFNEAKRDVQPFIADSSKLALWSTDFFCALTDEWKG</sequence>
<dbReference type="EMBL" id="CP001792">
    <property type="protein sequence ID" value="ACX76365.1"/>
    <property type="molecule type" value="Genomic_DNA"/>
</dbReference>
<dbReference type="eggNOG" id="COG2253">
    <property type="taxonomic scope" value="Bacteria"/>
</dbReference>
<dbReference type="STRING" id="59374.FSU_0033"/>
<dbReference type="PATRIC" id="fig|59374.8.peg.33"/>
<evidence type="ECO:0000313" key="3">
    <source>
        <dbReference type="Proteomes" id="UP000000517"/>
    </source>
</evidence>
<dbReference type="KEGG" id="fsc:FSU_0033"/>